<name>A0ABQ7H8A7_DUNSA</name>
<keyword evidence="1" id="KW-0464">Manganese</keyword>
<comment type="catalytic activity">
    <reaction evidence="1">
        <text>O-phospho-L-seryl-[protein] + H2O = L-seryl-[protein] + phosphate</text>
        <dbReference type="Rhea" id="RHEA:20629"/>
        <dbReference type="Rhea" id="RHEA-COMP:9863"/>
        <dbReference type="Rhea" id="RHEA-COMP:11604"/>
        <dbReference type="ChEBI" id="CHEBI:15377"/>
        <dbReference type="ChEBI" id="CHEBI:29999"/>
        <dbReference type="ChEBI" id="CHEBI:43474"/>
        <dbReference type="ChEBI" id="CHEBI:83421"/>
        <dbReference type="EC" id="3.1.3.16"/>
    </reaction>
</comment>
<keyword evidence="1" id="KW-0460">Magnesium</keyword>
<dbReference type="SMART" id="SM00332">
    <property type="entry name" value="PP2Cc"/>
    <property type="match status" value="1"/>
</dbReference>
<evidence type="ECO:0000259" key="2">
    <source>
        <dbReference type="PROSITE" id="PS51746"/>
    </source>
</evidence>
<evidence type="ECO:0000256" key="1">
    <source>
        <dbReference type="RuleBase" id="RU366020"/>
    </source>
</evidence>
<evidence type="ECO:0000313" key="4">
    <source>
        <dbReference type="Proteomes" id="UP000815325"/>
    </source>
</evidence>
<dbReference type="Proteomes" id="UP000815325">
    <property type="component" value="Unassembled WGS sequence"/>
</dbReference>
<dbReference type="EC" id="3.1.3.16" evidence="1"/>
<sequence>MCGAYASEQTWVPWRLHAMSAVNKNQVTLTFACVRQAGGMLLCRQACVMHAGGMLLCRQACVVQAGLCYAGRRDVVVQAGLCYAGRRDVVMHGRRDVVCAAAASEQTWVPFRLHMMWAGKNKPQATATFACVMQADKGGCYLCCPCSNPGKVAADKGGEDAYCICNAGLGAIGVADGVSGWAEEGIDPAEYSRTLMRHCELAIEAAGTEAQGREVIRDAHQKTVMAGSSTVCLALMKPEGRLEVVNLGDSGVRVIREGMVAFASAAQQHMFNMPFQLSHPSIIESPDDADSASANVVDVQPGDVIVLATDGLYDNMFDEEIARLCGDYMNRRRKSMRLLGNGDKPPTAAELAAAAVAQARQQQFTSAEAGFLAQEIARLAHCYAHDPCRRTPWSVASCEQGFSWANYFADGGGKMDDCTVVIAFVQPESPQ</sequence>
<dbReference type="SUPFAM" id="SSF81606">
    <property type="entry name" value="PP2C-like"/>
    <property type="match status" value="1"/>
</dbReference>
<feature type="domain" description="PPM-type phosphatase" evidence="2">
    <location>
        <begin position="142"/>
        <end position="425"/>
    </location>
</feature>
<dbReference type="PANTHER" id="PTHR12320:SF1">
    <property type="entry name" value="PROTEIN PHOSPHATASE PTC7 HOMOLOG"/>
    <property type="match status" value="1"/>
</dbReference>
<keyword evidence="4" id="KW-1185">Reference proteome</keyword>
<gene>
    <name evidence="3" type="ORF">DUNSADRAFT_2701</name>
</gene>
<keyword evidence="1" id="KW-0479">Metal-binding</keyword>
<comment type="cofactor">
    <cofactor evidence="1">
        <name>Mg(2+)</name>
        <dbReference type="ChEBI" id="CHEBI:18420"/>
    </cofactor>
</comment>
<protein>
    <recommendedName>
        <fullName evidence="1">Protein phosphatase</fullName>
        <ecNumber evidence="1">3.1.3.16</ecNumber>
    </recommendedName>
</protein>
<dbReference type="InterPro" id="IPR039123">
    <property type="entry name" value="PPTC7"/>
</dbReference>
<proteinExistence type="inferred from homology"/>
<dbReference type="Pfam" id="PF13672">
    <property type="entry name" value="PP2C_2"/>
    <property type="match status" value="1"/>
</dbReference>
<comment type="cofactor">
    <cofactor evidence="1">
        <name>Mn(2+)</name>
        <dbReference type="ChEBI" id="CHEBI:29035"/>
    </cofactor>
</comment>
<dbReference type="PROSITE" id="PS51746">
    <property type="entry name" value="PPM_2"/>
    <property type="match status" value="1"/>
</dbReference>
<dbReference type="EMBL" id="MU069449">
    <property type="protein sequence ID" value="KAF5843088.1"/>
    <property type="molecule type" value="Genomic_DNA"/>
</dbReference>
<comment type="caution">
    <text evidence="3">The sequence shown here is derived from an EMBL/GenBank/DDBJ whole genome shotgun (WGS) entry which is preliminary data.</text>
</comment>
<dbReference type="SMART" id="SM00331">
    <property type="entry name" value="PP2C_SIG"/>
    <property type="match status" value="1"/>
</dbReference>
<dbReference type="InterPro" id="IPR036457">
    <property type="entry name" value="PPM-type-like_dom_sf"/>
</dbReference>
<organism evidence="3 4">
    <name type="scientific">Dunaliella salina</name>
    <name type="common">Green alga</name>
    <name type="synonym">Protococcus salinus</name>
    <dbReference type="NCBI Taxonomy" id="3046"/>
    <lineage>
        <taxon>Eukaryota</taxon>
        <taxon>Viridiplantae</taxon>
        <taxon>Chlorophyta</taxon>
        <taxon>core chlorophytes</taxon>
        <taxon>Chlorophyceae</taxon>
        <taxon>CS clade</taxon>
        <taxon>Chlamydomonadales</taxon>
        <taxon>Dunaliellaceae</taxon>
        <taxon>Dunaliella</taxon>
    </lineage>
</organism>
<reference evidence="3" key="1">
    <citation type="submission" date="2017-08" db="EMBL/GenBank/DDBJ databases">
        <authorList>
            <person name="Polle J.E."/>
            <person name="Barry K."/>
            <person name="Cushman J."/>
            <person name="Schmutz J."/>
            <person name="Tran D."/>
            <person name="Hathwaick L.T."/>
            <person name="Yim W.C."/>
            <person name="Jenkins J."/>
            <person name="Mckie-Krisberg Z.M."/>
            <person name="Prochnik S."/>
            <person name="Lindquist E."/>
            <person name="Dockter R.B."/>
            <person name="Adam C."/>
            <person name="Molina H."/>
            <person name="Bunkerborg J."/>
            <person name="Jin E."/>
            <person name="Buchheim M."/>
            <person name="Magnuson J."/>
        </authorList>
    </citation>
    <scope>NUCLEOTIDE SEQUENCE</scope>
    <source>
        <strain evidence="3">CCAP 19/18</strain>
    </source>
</reference>
<dbReference type="PANTHER" id="PTHR12320">
    <property type="entry name" value="PROTEIN PHOSPHATASE 2C"/>
    <property type="match status" value="1"/>
</dbReference>
<keyword evidence="1" id="KW-0378">Hydrolase</keyword>
<comment type="catalytic activity">
    <reaction evidence="1">
        <text>O-phospho-L-threonyl-[protein] + H2O = L-threonyl-[protein] + phosphate</text>
        <dbReference type="Rhea" id="RHEA:47004"/>
        <dbReference type="Rhea" id="RHEA-COMP:11060"/>
        <dbReference type="Rhea" id="RHEA-COMP:11605"/>
        <dbReference type="ChEBI" id="CHEBI:15377"/>
        <dbReference type="ChEBI" id="CHEBI:30013"/>
        <dbReference type="ChEBI" id="CHEBI:43474"/>
        <dbReference type="ChEBI" id="CHEBI:61977"/>
        <dbReference type="EC" id="3.1.3.16"/>
    </reaction>
</comment>
<dbReference type="InterPro" id="IPR001932">
    <property type="entry name" value="PPM-type_phosphatase-like_dom"/>
</dbReference>
<evidence type="ECO:0000313" key="3">
    <source>
        <dbReference type="EMBL" id="KAF5843088.1"/>
    </source>
</evidence>
<keyword evidence="1" id="KW-0904">Protein phosphatase</keyword>
<dbReference type="Gene3D" id="3.60.40.10">
    <property type="entry name" value="PPM-type phosphatase domain"/>
    <property type="match status" value="1"/>
</dbReference>
<comment type="similarity">
    <text evidence="1">Belongs to the PP2C family.</text>
</comment>
<accession>A0ABQ7H8A7</accession>